<keyword evidence="2" id="KW-1185">Reference proteome</keyword>
<protein>
    <submittedName>
        <fullName evidence="1">Uncharacterized protein</fullName>
    </submittedName>
</protein>
<name>A0A0R1X5J8_9LACO</name>
<dbReference type="AlphaFoldDB" id="A0A0R1X5J8"/>
<sequence length="81" mass="9175">MQVIKAIDARKELGLIVQTMKECTGVGKTILVNKYINHLPMFKIEQAIGYSSTQTKTKQRAALIEFANHYAAHGRDLRIMK</sequence>
<dbReference type="EMBL" id="AZGM01000130">
    <property type="protein sequence ID" value="KRM25249.1"/>
    <property type="molecule type" value="Genomic_DNA"/>
</dbReference>
<evidence type="ECO:0000313" key="1">
    <source>
        <dbReference type="EMBL" id="KRM25249.1"/>
    </source>
</evidence>
<dbReference type="PATRIC" id="fig|1423782.4.peg.951"/>
<proteinExistence type="predicted"/>
<evidence type="ECO:0000313" key="2">
    <source>
        <dbReference type="Proteomes" id="UP000051412"/>
    </source>
</evidence>
<reference evidence="1 2" key="1">
    <citation type="journal article" date="2015" name="Genome Announc.">
        <title>Expanding the biotechnology potential of lactobacilli through comparative genomics of 213 strains and associated genera.</title>
        <authorList>
            <person name="Sun Z."/>
            <person name="Harris H.M."/>
            <person name="McCann A."/>
            <person name="Guo C."/>
            <person name="Argimon S."/>
            <person name="Zhang W."/>
            <person name="Yang X."/>
            <person name="Jeffery I.B."/>
            <person name="Cooney J.C."/>
            <person name="Kagawa T.F."/>
            <person name="Liu W."/>
            <person name="Song Y."/>
            <person name="Salvetti E."/>
            <person name="Wrobel A."/>
            <person name="Rasinkangas P."/>
            <person name="Parkhill J."/>
            <person name="Rea M.C."/>
            <person name="O'Sullivan O."/>
            <person name="Ritari J."/>
            <person name="Douillard F.P."/>
            <person name="Paul Ross R."/>
            <person name="Yang R."/>
            <person name="Briner A.E."/>
            <person name="Felis G.E."/>
            <person name="de Vos W.M."/>
            <person name="Barrangou R."/>
            <person name="Klaenhammer T.R."/>
            <person name="Caufield P.W."/>
            <person name="Cui Y."/>
            <person name="Zhang H."/>
            <person name="O'Toole P.W."/>
        </authorList>
    </citation>
    <scope>NUCLEOTIDE SEQUENCE [LARGE SCALE GENOMIC DNA]</scope>
    <source>
        <strain evidence="1 2">DSM 6035</strain>
    </source>
</reference>
<comment type="caution">
    <text evidence="1">The sequence shown here is derived from an EMBL/GenBank/DDBJ whole genome shotgun (WGS) entry which is preliminary data.</text>
</comment>
<dbReference type="Proteomes" id="UP000051412">
    <property type="component" value="Unassembled WGS sequence"/>
</dbReference>
<organism evidence="1 2">
    <name type="scientific">Limosilactobacillus panis DSM 6035</name>
    <dbReference type="NCBI Taxonomy" id="1423782"/>
    <lineage>
        <taxon>Bacteria</taxon>
        <taxon>Bacillati</taxon>
        <taxon>Bacillota</taxon>
        <taxon>Bacilli</taxon>
        <taxon>Lactobacillales</taxon>
        <taxon>Lactobacillaceae</taxon>
        <taxon>Limosilactobacillus</taxon>
    </lineage>
</organism>
<gene>
    <name evidence="1" type="ORF">FD32_GL000918</name>
</gene>
<accession>A0A0R1X5J8</accession>